<dbReference type="AlphaFoldDB" id="A0A838L424"/>
<dbReference type="GO" id="GO:0000271">
    <property type="term" value="P:polysaccharide biosynthetic process"/>
    <property type="evidence" value="ECO:0007669"/>
    <property type="project" value="UniProtKB-KW"/>
</dbReference>
<proteinExistence type="inferred from homology"/>
<feature type="domain" description="Bacterial sugar transferase" evidence="4">
    <location>
        <begin position="49"/>
        <end position="237"/>
    </location>
</feature>
<evidence type="ECO:0000313" key="5">
    <source>
        <dbReference type="EMBL" id="MBA2933169.1"/>
    </source>
</evidence>
<keyword evidence="3" id="KW-1133">Transmembrane helix</keyword>
<keyword evidence="3" id="KW-0472">Membrane</keyword>
<keyword evidence="3" id="KW-0812">Transmembrane</keyword>
<keyword evidence="6" id="KW-1185">Reference proteome</keyword>
<protein>
    <submittedName>
        <fullName evidence="5">Sugar transferase</fullName>
    </submittedName>
</protein>
<keyword evidence="5" id="KW-0808">Transferase</keyword>
<evidence type="ECO:0000256" key="2">
    <source>
        <dbReference type="ARBA" id="ARBA00023169"/>
    </source>
</evidence>
<dbReference type="PANTHER" id="PTHR30576">
    <property type="entry name" value="COLANIC BIOSYNTHESIS UDP-GLUCOSE LIPID CARRIER TRANSFERASE"/>
    <property type="match status" value="1"/>
</dbReference>
<dbReference type="Pfam" id="PF02397">
    <property type="entry name" value="Bac_transf"/>
    <property type="match status" value="1"/>
</dbReference>
<keyword evidence="2" id="KW-0270">Exopolysaccharide synthesis</keyword>
<dbReference type="PANTHER" id="PTHR30576:SF0">
    <property type="entry name" value="UNDECAPRENYL-PHOSPHATE N-ACETYLGALACTOSAMINYL 1-PHOSPHATE TRANSFERASE-RELATED"/>
    <property type="match status" value="1"/>
</dbReference>
<feature type="transmembrane region" description="Helical" evidence="3">
    <location>
        <begin position="54"/>
        <end position="75"/>
    </location>
</feature>
<comment type="caution">
    <text evidence="5">The sequence shown here is derived from an EMBL/GenBank/DDBJ whole genome shotgun (WGS) entry which is preliminary data.</text>
</comment>
<name>A0A838L424_9SPHN</name>
<reference evidence="5 6" key="1">
    <citation type="submission" date="2020-07" db="EMBL/GenBank/DDBJ databases">
        <authorList>
            <person name="Sun Q."/>
        </authorList>
    </citation>
    <scope>NUCLEOTIDE SEQUENCE [LARGE SCALE GENOMIC DNA]</scope>
    <source>
        <strain evidence="5 6">CGMCC 1.13654</strain>
    </source>
</reference>
<dbReference type="InterPro" id="IPR003362">
    <property type="entry name" value="Bact_transf"/>
</dbReference>
<dbReference type="GO" id="GO:0016780">
    <property type="term" value="F:phosphotransferase activity, for other substituted phosphate groups"/>
    <property type="evidence" value="ECO:0007669"/>
    <property type="project" value="TreeGrafter"/>
</dbReference>
<organism evidence="5 6">
    <name type="scientific">Sphingomonas chungangi</name>
    <dbReference type="NCBI Taxonomy" id="2683589"/>
    <lineage>
        <taxon>Bacteria</taxon>
        <taxon>Pseudomonadati</taxon>
        <taxon>Pseudomonadota</taxon>
        <taxon>Alphaproteobacteria</taxon>
        <taxon>Sphingomonadales</taxon>
        <taxon>Sphingomonadaceae</taxon>
        <taxon>Sphingomonas</taxon>
    </lineage>
</organism>
<evidence type="ECO:0000259" key="4">
    <source>
        <dbReference type="Pfam" id="PF02397"/>
    </source>
</evidence>
<dbReference type="EMBL" id="JACEIB010000002">
    <property type="protein sequence ID" value="MBA2933169.1"/>
    <property type="molecule type" value="Genomic_DNA"/>
</dbReference>
<evidence type="ECO:0000313" key="6">
    <source>
        <dbReference type="Proteomes" id="UP000570166"/>
    </source>
</evidence>
<sequence>MVLKGANIQGEIVSPELAEIGPLGTGWFGRNATIVVAAGSLDLRQRFFKRCLDTAIAVVAVTLLAPLFLLVAIAIRLDSSGPILFVQDRVGRGNRLFGIYKFRSMRVDRSDHAGNRSASRDDDRITRVGRFIRATSIDELPQIFNILKGEMSFVGPRPHALGSLAGDLLFWEVDERYWHRHVCKPGLTGLAQVRGYRGATHQRSDLTNRLQADLEYVSGWTIFRDVSIILATLRVVVHRNAY</sequence>
<gene>
    <name evidence="5" type="ORF">HZF05_03570</name>
</gene>
<evidence type="ECO:0000256" key="1">
    <source>
        <dbReference type="ARBA" id="ARBA00006464"/>
    </source>
</evidence>
<comment type="similarity">
    <text evidence="1">Belongs to the bacterial sugar transferase family.</text>
</comment>
<accession>A0A838L424</accession>
<dbReference type="Proteomes" id="UP000570166">
    <property type="component" value="Unassembled WGS sequence"/>
</dbReference>
<evidence type="ECO:0000256" key="3">
    <source>
        <dbReference type="SAM" id="Phobius"/>
    </source>
</evidence>